<organism evidence="4 5">
    <name type="scientific">Zapornia atra</name>
    <name type="common">Henderson crake</name>
    <dbReference type="NCBI Taxonomy" id="2585822"/>
    <lineage>
        <taxon>Eukaryota</taxon>
        <taxon>Metazoa</taxon>
        <taxon>Chordata</taxon>
        <taxon>Craniata</taxon>
        <taxon>Vertebrata</taxon>
        <taxon>Euteleostomi</taxon>
        <taxon>Archelosauria</taxon>
        <taxon>Archosauria</taxon>
        <taxon>Dinosauria</taxon>
        <taxon>Saurischia</taxon>
        <taxon>Theropoda</taxon>
        <taxon>Coelurosauria</taxon>
        <taxon>Aves</taxon>
        <taxon>Neognathae</taxon>
        <taxon>Neoaves</taxon>
        <taxon>Gruiformes</taxon>
        <taxon>Rallidae</taxon>
        <taxon>Zapornia</taxon>
    </lineage>
</organism>
<evidence type="ECO:0000313" key="4">
    <source>
        <dbReference type="EMBL" id="NXT82845.1"/>
    </source>
</evidence>
<name>A0A7L3FTA4_9GRUI</name>
<dbReference type="PANTHER" id="PTHR21683:SF8">
    <property type="entry name" value="COILED-COIL DOMAIN-CONTAINING PROTEIN 42"/>
    <property type="match status" value="1"/>
</dbReference>
<dbReference type="EMBL" id="VZTU01026358">
    <property type="protein sequence ID" value="NXT82845.1"/>
    <property type="molecule type" value="Genomic_DNA"/>
</dbReference>
<gene>
    <name evidence="4" type="primary">Ccdc42</name>
    <name evidence="4" type="ORF">ZAPATR_R02197</name>
</gene>
<dbReference type="InterPro" id="IPR025252">
    <property type="entry name" value="DUF4200"/>
</dbReference>
<evidence type="ECO:0000313" key="5">
    <source>
        <dbReference type="Proteomes" id="UP000557426"/>
    </source>
</evidence>
<dbReference type="InterPro" id="IPR051147">
    <property type="entry name" value="CFAP_domain-containing"/>
</dbReference>
<dbReference type="Pfam" id="PF13863">
    <property type="entry name" value="DUF4200"/>
    <property type="match status" value="1"/>
</dbReference>
<protein>
    <submittedName>
        <fullName evidence="4">CCD42 protein</fullName>
    </submittedName>
</protein>
<evidence type="ECO:0000259" key="3">
    <source>
        <dbReference type="Pfam" id="PF13863"/>
    </source>
</evidence>
<dbReference type="PANTHER" id="PTHR21683">
    <property type="entry name" value="COILED-COIL DOMAIN-CONTAINING PROTEIN 42 LIKE-2-LIKE-RELATED"/>
    <property type="match status" value="1"/>
</dbReference>
<comment type="caution">
    <text evidence="4">The sequence shown here is derived from an EMBL/GenBank/DDBJ whole genome shotgun (WGS) entry which is preliminary data.</text>
</comment>
<dbReference type="AlphaFoldDB" id="A0A7L3FTA4"/>
<evidence type="ECO:0000256" key="1">
    <source>
        <dbReference type="ARBA" id="ARBA00023054"/>
    </source>
</evidence>
<reference evidence="4 5" key="1">
    <citation type="submission" date="2019-09" db="EMBL/GenBank/DDBJ databases">
        <title>Bird 10,000 Genomes (B10K) Project - Family phase.</title>
        <authorList>
            <person name="Zhang G."/>
        </authorList>
    </citation>
    <scope>NUCLEOTIDE SEQUENCE [LARGE SCALE GENOMIC DNA]</scope>
    <source>
        <strain evidence="4">B10K-DU-011-47</strain>
        <tissue evidence="4">Mixed tissue sample</tissue>
    </source>
</reference>
<dbReference type="GO" id="GO:0005856">
    <property type="term" value="C:cytoskeleton"/>
    <property type="evidence" value="ECO:0007669"/>
    <property type="project" value="UniProtKB-ARBA"/>
</dbReference>
<feature type="coiled-coil region" evidence="2">
    <location>
        <begin position="164"/>
        <end position="191"/>
    </location>
</feature>
<dbReference type="Proteomes" id="UP000557426">
    <property type="component" value="Unassembled WGS sequence"/>
</dbReference>
<feature type="coiled-coil region" evidence="2">
    <location>
        <begin position="75"/>
        <end position="102"/>
    </location>
</feature>
<feature type="non-terminal residue" evidence="4">
    <location>
        <position position="1"/>
    </location>
</feature>
<accession>A0A7L3FTA4</accession>
<keyword evidence="5" id="KW-1185">Reference proteome</keyword>
<feature type="non-terminal residue" evidence="4">
    <location>
        <position position="195"/>
    </location>
</feature>
<feature type="domain" description="DUF4200" evidence="3">
    <location>
        <begin position="1"/>
        <end position="118"/>
    </location>
</feature>
<sequence length="195" mass="23502">LQEKKKQARLMQKALEAKEQAFREKMGVMCCRWRDLHSKEAQLESHMERYGRTLKENDAMRRQALKKAINEREKRVQKDRELLRAKRELEDLREKHQKLFNKVQKYSIFKKYLEDVVKVSQFEDIQGVTSHYRTLRGVCKDLLQARQGHLEMTKKARQLLDQYTAEKEAEILQHRNELVQLQLRLDQAQSDSLHW</sequence>
<dbReference type="GO" id="GO:0007286">
    <property type="term" value="P:spermatid development"/>
    <property type="evidence" value="ECO:0007669"/>
    <property type="project" value="TreeGrafter"/>
</dbReference>
<proteinExistence type="predicted"/>
<evidence type="ECO:0000256" key="2">
    <source>
        <dbReference type="SAM" id="Coils"/>
    </source>
</evidence>
<keyword evidence="1 2" id="KW-0175">Coiled coil</keyword>